<proteinExistence type="inferred from homology"/>
<evidence type="ECO:0000259" key="7">
    <source>
        <dbReference type="PROSITE" id="PS51387"/>
    </source>
</evidence>
<reference evidence="8" key="1">
    <citation type="submission" date="2021-01" db="EMBL/GenBank/DDBJ databases">
        <authorList>
            <person name="Corre E."/>
            <person name="Pelletier E."/>
            <person name="Niang G."/>
            <person name="Scheremetjew M."/>
            <person name="Finn R."/>
            <person name="Kale V."/>
            <person name="Holt S."/>
            <person name="Cochrane G."/>
            <person name="Meng A."/>
            <person name="Brown T."/>
            <person name="Cohen L."/>
        </authorList>
    </citation>
    <scope>NUCLEOTIDE SEQUENCE</scope>
    <source>
        <strain evidence="8">NY070348D</strain>
    </source>
</reference>
<dbReference type="InterPro" id="IPR036318">
    <property type="entry name" value="FAD-bd_PCMH-like_sf"/>
</dbReference>
<dbReference type="InterPro" id="IPR016167">
    <property type="entry name" value="FAD-bd_PCMH_sub1"/>
</dbReference>
<dbReference type="InterPro" id="IPR012951">
    <property type="entry name" value="BBE"/>
</dbReference>
<keyword evidence="6" id="KW-0812">Transmembrane</keyword>
<dbReference type="InterPro" id="IPR006093">
    <property type="entry name" value="Oxy_OxRdtase_FAD_BS"/>
</dbReference>
<dbReference type="Gene3D" id="3.40.462.20">
    <property type="match status" value="1"/>
</dbReference>
<dbReference type="SUPFAM" id="SSF56176">
    <property type="entry name" value="FAD-binding/transporter-associated domain-like"/>
    <property type="match status" value="1"/>
</dbReference>
<feature type="domain" description="FAD-binding PCMH-type" evidence="7">
    <location>
        <begin position="113"/>
        <end position="282"/>
    </location>
</feature>
<dbReference type="Pfam" id="PF01565">
    <property type="entry name" value="FAD_binding_4"/>
    <property type="match status" value="1"/>
</dbReference>
<dbReference type="PROSITE" id="PS00862">
    <property type="entry name" value="OX2_COVAL_FAD"/>
    <property type="match status" value="1"/>
</dbReference>
<feature type="transmembrane region" description="Helical" evidence="6">
    <location>
        <begin position="25"/>
        <end position="43"/>
    </location>
</feature>
<dbReference type="InterPro" id="IPR016169">
    <property type="entry name" value="FAD-bd_PCMH_sub2"/>
</dbReference>
<protein>
    <recommendedName>
        <fullName evidence="7">FAD-binding PCMH-type domain-containing protein</fullName>
    </recommendedName>
</protein>
<evidence type="ECO:0000256" key="3">
    <source>
        <dbReference type="ARBA" id="ARBA00022630"/>
    </source>
</evidence>
<keyword evidence="6" id="KW-0472">Membrane</keyword>
<dbReference type="PROSITE" id="PS51387">
    <property type="entry name" value="FAD_PCMH"/>
    <property type="match status" value="1"/>
</dbReference>
<evidence type="ECO:0000256" key="1">
    <source>
        <dbReference type="ARBA" id="ARBA00001974"/>
    </source>
</evidence>
<dbReference type="EMBL" id="HBHK01005637">
    <property type="protein sequence ID" value="CAD9670841.1"/>
    <property type="molecule type" value="Transcribed_RNA"/>
</dbReference>
<accession>A0A7S2W7R1</accession>
<name>A0A7S2W7R1_9STRA</name>
<dbReference type="Pfam" id="PF08031">
    <property type="entry name" value="BBE"/>
    <property type="match status" value="1"/>
</dbReference>
<dbReference type="InterPro" id="IPR050416">
    <property type="entry name" value="FAD-linked_Oxidoreductase"/>
</dbReference>
<dbReference type="AlphaFoldDB" id="A0A7S2W7R1"/>
<organism evidence="8">
    <name type="scientific">Mucochytrium quahogii</name>
    <dbReference type="NCBI Taxonomy" id="96639"/>
    <lineage>
        <taxon>Eukaryota</taxon>
        <taxon>Sar</taxon>
        <taxon>Stramenopiles</taxon>
        <taxon>Bigyra</taxon>
        <taxon>Labyrinthulomycetes</taxon>
        <taxon>Thraustochytrida</taxon>
        <taxon>Thraustochytriidae</taxon>
        <taxon>Mucochytrium</taxon>
    </lineage>
</organism>
<evidence type="ECO:0000256" key="5">
    <source>
        <dbReference type="ARBA" id="ARBA00023002"/>
    </source>
</evidence>
<evidence type="ECO:0000256" key="4">
    <source>
        <dbReference type="ARBA" id="ARBA00022827"/>
    </source>
</evidence>
<dbReference type="Gene3D" id="3.30.43.10">
    <property type="entry name" value="Uridine Diphospho-n-acetylenolpyruvylglucosamine Reductase, domain 2"/>
    <property type="match status" value="1"/>
</dbReference>
<dbReference type="PANTHER" id="PTHR42973">
    <property type="entry name" value="BINDING OXIDOREDUCTASE, PUTATIVE (AFU_ORTHOLOGUE AFUA_1G17690)-RELATED"/>
    <property type="match status" value="1"/>
</dbReference>
<evidence type="ECO:0000256" key="6">
    <source>
        <dbReference type="SAM" id="Phobius"/>
    </source>
</evidence>
<comment type="cofactor">
    <cofactor evidence="1">
        <name>FAD</name>
        <dbReference type="ChEBI" id="CHEBI:57692"/>
    </cofactor>
</comment>
<dbReference type="InterPro" id="IPR006094">
    <property type="entry name" value="Oxid_FAD_bind_N"/>
</dbReference>
<keyword evidence="5" id="KW-0560">Oxidoreductase</keyword>
<dbReference type="GO" id="GO:0016491">
    <property type="term" value="F:oxidoreductase activity"/>
    <property type="evidence" value="ECO:0007669"/>
    <property type="project" value="UniProtKB-KW"/>
</dbReference>
<keyword evidence="4" id="KW-0274">FAD</keyword>
<evidence type="ECO:0000313" key="8">
    <source>
        <dbReference type="EMBL" id="CAD9670841.1"/>
    </source>
</evidence>
<dbReference type="GO" id="GO:0071949">
    <property type="term" value="F:FAD binding"/>
    <property type="evidence" value="ECO:0007669"/>
    <property type="project" value="InterPro"/>
</dbReference>
<gene>
    <name evidence="8" type="ORF">QSP1433_LOCUS3316</name>
</gene>
<dbReference type="PANTHER" id="PTHR42973:SF39">
    <property type="entry name" value="FAD-BINDING PCMH-TYPE DOMAIN-CONTAINING PROTEIN"/>
    <property type="match status" value="1"/>
</dbReference>
<evidence type="ECO:0000256" key="2">
    <source>
        <dbReference type="ARBA" id="ARBA00005466"/>
    </source>
</evidence>
<dbReference type="Gene3D" id="3.30.465.10">
    <property type="match status" value="1"/>
</dbReference>
<keyword evidence="6" id="KW-1133">Transmembrane helix</keyword>
<keyword evidence="3" id="KW-0285">Flavoprotein</keyword>
<comment type="similarity">
    <text evidence="2">Belongs to the oxygen-dependent FAD-linked oxidoreductase family.</text>
</comment>
<sequence length="539" mass="59212">MDRISMWLGDGIVGMPFTYLKDPSFAAPAAVSVVVGMLGMFWLKRSRRTELEYQLEPAIDPANTCRAALALRVQEWFGELEALRSAHKGEMYFPTDKSLDYDKARTRPWSQAACGYPYVIARVSCSEDVALVIEFARRNKVPLSVLSGGHGMRSMINGAIVIDCYNLKNIELSKDKTTVKVGAGLLLGEVDQFLKKHNLLFPTGTFVGTGAVGLTLSGGWSWIGGKYGAGCLSLVGVDLVTADGKKIVATPDNEHAELLWASRGAGGNFGIVTSLTLRVYPVDPVVELSSNVYFAPTVSSCVVVARKFRDNVVSAHTDLCGAALLMPCGAPVAISQAVCVGDDEPHAKNVVEPFKHLGGWFKLESKVANVSYHDDLQRLTVPFVCKRGYCFSGLVALPKLTDEALDILVRYAREKMPNSHSIIIVMPFVDGNFEEPCGGRLGSSLERTSWWIGFEGRWLRGEKDGFEKVSGWCREARRELQQVASASNSSHDFLDGIEHQEDTVKTVFSQERLARLGKVKAMYDPQNVFRCNKNITPKQ</sequence>
<dbReference type="InterPro" id="IPR016166">
    <property type="entry name" value="FAD-bd_PCMH"/>
</dbReference>